<feature type="coiled-coil region" evidence="4">
    <location>
        <begin position="754"/>
        <end position="815"/>
    </location>
</feature>
<dbReference type="GO" id="GO:0048280">
    <property type="term" value="P:vesicle fusion with Golgi apparatus"/>
    <property type="evidence" value="ECO:0007669"/>
    <property type="project" value="InterPro"/>
</dbReference>
<comment type="caution">
    <text evidence="6">The sequence shown here is derived from an EMBL/GenBank/DDBJ whole genome shotgun (WGS) entry which is preliminary data.</text>
</comment>
<dbReference type="GO" id="GO:0005783">
    <property type="term" value="C:endoplasmic reticulum"/>
    <property type="evidence" value="ECO:0007669"/>
    <property type="project" value="TreeGrafter"/>
</dbReference>
<name>A0A226EGX0_FOLCA</name>
<accession>A0A226EGX0</accession>
<gene>
    <name evidence="6" type="ORF">Fcan01_07490</name>
</gene>
<evidence type="ECO:0000256" key="3">
    <source>
        <dbReference type="ARBA" id="ARBA00023054"/>
    </source>
</evidence>
<dbReference type="GO" id="GO:0012507">
    <property type="term" value="C:ER to Golgi transport vesicle membrane"/>
    <property type="evidence" value="ECO:0007669"/>
    <property type="project" value="TreeGrafter"/>
</dbReference>
<dbReference type="GO" id="GO:0006888">
    <property type="term" value="P:endoplasmic reticulum to Golgi vesicle-mediated transport"/>
    <property type="evidence" value="ECO:0007669"/>
    <property type="project" value="TreeGrafter"/>
</dbReference>
<evidence type="ECO:0000313" key="7">
    <source>
        <dbReference type="Proteomes" id="UP000198287"/>
    </source>
</evidence>
<dbReference type="OrthoDB" id="198977at2759"/>
<dbReference type="AlphaFoldDB" id="A0A226EGX0"/>
<reference evidence="6 7" key="1">
    <citation type="submission" date="2015-12" db="EMBL/GenBank/DDBJ databases">
        <title>The genome of Folsomia candida.</title>
        <authorList>
            <person name="Faddeeva A."/>
            <person name="Derks M.F."/>
            <person name="Anvar Y."/>
            <person name="Smit S."/>
            <person name="Van Straalen N."/>
            <person name="Roelofs D."/>
        </authorList>
    </citation>
    <scope>NUCLEOTIDE SEQUENCE [LARGE SCALE GENOMIC DNA]</scope>
    <source>
        <strain evidence="6 7">VU population</strain>
        <tissue evidence="6">Whole body</tissue>
    </source>
</reference>
<dbReference type="GO" id="GO:0048211">
    <property type="term" value="P:Golgi vesicle docking"/>
    <property type="evidence" value="ECO:0007669"/>
    <property type="project" value="TreeGrafter"/>
</dbReference>
<keyword evidence="7" id="KW-1185">Reference proteome</keyword>
<dbReference type="InterPro" id="IPR024095">
    <property type="entry name" value="Vesicle_P115"/>
</dbReference>
<dbReference type="EMBL" id="LNIX01000003">
    <property type="protein sequence ID" value="OXA56669.1"/>
    <property type="molecule type" value="Genomic_DNA"/>
</dbReference>
<dbReference type="GO" id="GO:0000139">
    <property type="term" value="C:Golgi membrane"/>
    <property type="evidence" value="ECO:0007669"/>
    <property type="project" value="InterPro"/>
</dbReference>
<sequence>MELFKSGFKTVLGGGGEQKSTGQDATGAETVERLVERLITSTLLDDRRDACRALKSLSRKYRVEVGAQGMDAILNLLGLDRVDTEIMTYAVECLLNVTSPELLDDEDPNVKGIGEQFTEIISKKPENIANLLLLLEEYDYKIRVPLIRLMTNLLTNRPKDVQEILLVSPMGISKIMDLLSDSREFIRNESILLLIALTRNNASIQKIIAFENGFDRILQIIQEEGYSDGGPVVEDCLSLFLNLLKNNTSNQTFFREGNYVKKLVPFFKLPDDPELGWPTQKVSNFYHMLFVVRRLVSPLNPSHVTQACQKSLKACGILECLCNIILANGIPSETLTEAIATVAEAMRGGRDNQEYFGKVEAPSDPPRPVLVILLMTLVNERQPLSLRCTVLYCIQCYLFKNEKGQNDVVKTLLPASTEASPGTVTSGQLLCTGLFSRELTNNWFSAISLSHALLDSPTQRENLLKVQLATKANTPASTLMNHLILVLQQSTKWQMKIGLLQFISLWLENSQPAITHFLSNPNSVPFLINQITSPESDEKEALVKGVSAFVIGLCLYFNPNTVAAYSKDNLIQLINNRIRMETLTDGLGQISKSDLYLHSLKHPQLLAKHSSDLVFDHSFCMVFKKYESLIVLQLSEPNNPHHSHENSRSDINSMGHMVNNHQSPNDVISRYKEVIRTQDETIEGCKQEIGELKDKNQEFQGKIEEMLTEVNQLKSQLALAQAHRETFELNQQNNRANISIEDHNAAIAQKDYLIQQLQYRVHELEQSLSTSTKNPIQEELTIKLEEENKVMVEELDKMKKDQDELLELLTEQDNKIATLKTTLRQNGIPVEDDQDDILDEHETNGHGSGDLGESLL</sequence>
<dbReference type="PANTHER" id="PTHR10013">
    <property type="entry name" value="GENERAL VESICULAR TRANSPORT FACTOR P115"/>
    <property type="match status" value="1"/>
</dbReference>
<evidence type="ECO:0000259" key="5">
    <source>
        <dbReference type="Pfam" id="PF04869"/>
    </source>
</evidence>
<comment type="subcellular location">
    <subcellularLocation>
        <location evidence="1">Golgi apparatus</location>
    </subcellularLocation>
</comment>
<feature type="coiled-coil region" evidence="4">
    <location>
        <begin position="675"/>
        <end position="730"/>
    </location>
</feature>
<evidence type="ECO:0000256" key="1">
    <source>
        <dbReference type="ARBA" id="ARBA00004555"/>
    </source>
</evidence>
<protein>
    <submittedName>
        <fullName evidence="6">Golgin candidate 6</fullName>
    </submittedName>
</protein>
<dbReference type="GO" id="GO:0005795">
    <property type="term" value="C:Golgi stack"/>
    <property type="evidence" value="ECO:0007669"/>
    <property type="project" value="TreeGrafter"/>
</dbReference>
<keyword evidence="3 4" id="KW-0175">Coiled coil</keyword>
<dbReference type="Pfam" id="PF04869">
    <property type="entry name" value="Uso1_p115_head"/>
    <property type="match status" value="1"/>
</dbReference>
<dbReference type="InterPro" id="IPR011989">
    <property type="entry name" value="ARM-like"/>
</dbReference>
<proteinExistence type="predicted"/>
<keyword evidence="2" id="KW-0333">Golgi apparatus</keyword>
<organism evidence="6 7">
    <name type="scientific">Folsomia candida</name>
    <name type="common">Springtail</name>
    <dbReference type="NCBI Taxonomy" id="158441"/>
    <lineage>
        <taxon>Eukaryota</taxon>
        <taxon>Metazoa</taxon>
        <taxon>Ecdysozoa</taxon>
        <taxon>Arthropoda</taxon>
        <taxon>Hexapoda</taxon>
        <taxon>Collembola</taxon>
        <taxon>Entomobryomorpha</taxon>
        <taxon>Isotomoidea</taxon>
        <taxon>Isotomidae</taxon>
        <taxon>Proisotominae</taxon>
        <taxon>Folsomia</taxon>
    </lineage>
</organism>
<dbReference type="GO" id="GO:0006886">
    <property type="term" value="P:intracellular protein transport"/>
    <property type="evidence" value="ECO:0007669"/>
    <property type="project" value="InterPro"/>
</dbReference>
<dbReference type="OMA" id="GQETFCN"/>
<evidence type="ECO:0000256" key="2">
    <source>
        <dbReference type="ARBA" id="ARBA00023034"/>
    </source>
</evidence>
<dbReference type="InterPro" id="IPR041209">
    <property type="entry name" value="P115_Arm_rpt"/>
</dbReference>
<dbReference type="GO" id="GO:0045056">
    <property type="term" value="P:transcytosis"/>
    <property type="evidence" value="ECO:0007669"/>
    <property type="project" value="TreeGrafter"/>
</dbReference>
<dbReference type="Gene3D" id="1.25.10.10">
    <property type="entry name" value="Leucine-rich Repeat Variant"/>
    <property type="match status" value="1"/>
</dbReference>
<dbReference type="PANTHER" id="PTHR10013:SF0">
    <property type="entry name" value="GENERAL VESICULAR TRANSPORT FACTOR P115"/>
    <property type="match status" value="1"/>
</dbReference>
<evidence type="ECO:0000256" key="4">
    <source>
        <dbReference type="SAM" id="Coils"/>
    </source>
</evidence>
<dbReference type="InterPro" id="IPR006953">
    <property type="entry name" value="Vesicle_Uso1_P115_head"/>
</dbReference>
<dbReference type="InterPro" id="IPR016024">
    <property type="entry name" value="ARM-type_fold"/>
</dbReference>
<dbReference type="Proteomes" id="UP000198287">
    <property type="component" value="Unassembled WGS sequence"/>
</dbReference>
<dbReference type="SUPFAM" id="SSF48371">
    <property type="entry name" value="ARM repeat"/>
    <property type="match status" value="2"/>
</dbReference>
<feature type="domain" description="Vesicle tethering protein Uso1/P115-like head" evidence="5">
    <location>
        <begin position="351"/>
        <end position="630"/>
    </location>
</feature>
<evidence type="ECO:0000313" key="6">
    <source>
        <dbReference type="EMBL" id="OXA56669.1"/>
    </source>
</evidence>
<dbReference type="Pfam" id="PF18770">
    <property type="entry name" value="Arm_vescicular"/>
    <property type="match status" value="1"/>
</dbReference>
<dbReference type="STRING" id="158441.A0A226EGX0"/>